<dbReference type="Proteomes" id="UP000001075">
    <property type="component" value="Unassembled WGS sequence"/>
</dbReference>
<name>G3HT21_CRIGR</name>
<proteinExistence type="predicted"/>
<reference evidence="3" key="1">
    <citation type="journal article" date="2011" name="Nat. Biotechnol.">
        <title>The genomic sequence of the Chinese hamster ovary (CHO)-K1 cell line.</title>
        <authorList>
            <person name="Xu X."/>
            <person name="Nagarajan H."/>
            <person name="Lewis N.E."/>
            <person name="Pan S."/>
            <person name="Cai Z."/>
            <person name="Liu X."/>
            <person name="Chen W."/>
            <person name="Xie M."/>
            <person name="Wang W."/>
            <person name="Hammond S."/>
            <person name="Andersen M.R."/>
            <person name="Neff N."/>
            <person name="Passarelli B."/>
            <person name="Koh W."/>
            <person name="Fan H.C."/>
            <person name="Wang J."/>
            <person name="Gui Y."/>
            <person name="Lee K.H."/>
            <person name="Betenbaugh M.J."/>
            <person name="Quake S.R."/>
            <person name="Famili I."/>
            <person name="Palsson B.O."/>
            <person name="Wang J."/>
        </authorList>
    </citation>
    <scope>NUCLEOTIDE SEQUENCE [LARGE SCALE GENOMIC DNA]</scope>
    <source>
        <strain evidence="3">CHO K1 cell line</strain>
    </source>
</reference>
<organism evidence="2 3">
    <name type="scientific">Cricetulus griseus</name>
    <name type="common">Chinese hamster</name>
    <name type="synonym">Cricetulus barabensis griseus</name>
    <dbReference type="NCBI Taxonomy" id="10029"/>
    <lineage>
        <taxon>Eukaryota</taxon>
        <taxon>Metazoa</taxon>
        <taxon>Chordata</taxon>
        <taxon>Craniata</taxon>
        <taxon>Vertebrata</taxon>
        <taxon>Euteleostomi</taxon>
        <taxon>Mammalia</taxon>
        <taxon>Eutheria</taxon>
        <taxon>Euarchontoglires</taxon>
        <taxon>Glires</taxon>
        <taxon>Rodentia</taxon>
        <taxon>Myomorpha</taxon>
        <taxon>Muroidea</taxon>
        <taxon>Cricetidae</taxon>
        <taxon>Cricetinae</taxon>
        <taxon>Cricetulus</taxon>
    </lineage>
</organism>
<dbReference type="InParanoid" id="G3HT21"/>
<evidence type="ECO:0000313" key="3">
    <source>
        <dbReference type="Proteomes" id="UP000001075"/>
    </source>
</evidence>
<sequence>MPGCKECHESSSLPKGVCGIGEGACLRASRFLSHSRYAQMKKSALLFVLKGTSFIAKHEQTRPAFQTQIGLSPSHTLSPVPTLGEPGGYKPSLS</sequence>
<feature type="compositionally biased region" description="Polar residues" evidence="1">
    <location>
        <begin position="69"/>
        <end position="79"/>
    </location>
</feature>
<gene>
    <name evidence="2" type="ORF">I79_014034</name>
</gene>
<feature type="region of interest" description="Disordered" evidence="1">
    <location>
        <begin position="69"/>
        <end position="94"/>
    </location>
</feature>
<dbReference type="AlphaFoldDB" id="G3HT21"/>
<evidence type="ECO:0000256" key="1">
    <source>
        <dbReference type="SAM" id="MobiDB-lite"/>
    </source>
</evidence>
<protein>
    <submittedName>
        <fullName evidence="2">Uncharacterized protein</fullName>
    </submittedName>
</protein>
<accession>G3HT21</accession>
<dbReference type="EMBL" id="JH000683">
    <property type="protein sequence ID" value="EGW05700.1"/>
    <property type="molecule type" value="Genomic_DNA"/>
</dbReference>
<evidence type="ECO:0000313" key="2">
    <source>
        <dbReference type="EMBL" id="EGW05700.1"/>
    </source>
</evidence>